<reference evidence="2 3" key="1">
    <citation type="submission" date="2023-11" db="EMBL/GenBank/DDBJ databases">
        <title>Gilvimarinus fulvus sp. nov., isolated from the surface of Kelp.</title>
        <authorList>
            <person name="Sun Y.Y."/>
            <person name="Gong Y."/>
            <person name="Du Z.J."/>
        </authorList>
    </citation>
    <scope>NUCLEOTIDE SEQUENCE [LARGE SCALE GENOMIC DNA]</scope>
    <source>
        <strain evidence="2 3">SDUM040013</strain>
    </source>
</reference>
<comment type="caution">
    <text evidence="2">The sequence shown here is derived from an EMBL/GenBank/DDBJ whole genome shotgun (WGS) entry which is preliminary data.</text>
</comment>
<accession>A0ABU4RW77</accession>
<dbReference type="EMBL" id="JAXAFO010000009">
    <property type="protein sequence ID" value="MDX6849134.1"/>
    <property type="molecule type" value="Genomic_DNA"/>
</dbReference>
<dbReference type="Proteomes" id="UP001273505">
    <property type="component" value="Unassembled WGS sequence"/>
</dbReference>
<dbReference type="Pfam" id="PF17963">
    <property type="entry name" value="Big_9"/>
    <property type="match status" value="1"/>
</dbReference>
<keyword evidence="3" id="KW-1185">Reference proteome</keyword>
<proteinExistence type="predicted"/>
<evidence type="ECO:0000256" key="1">
    <source>
        <dbReference type="SAM" id="MobiDB-lite"/>
    </source>
</evidence>
<dbReference type="PROSITE" id="PS51257">
    <property type="entry name" value="PROKAR_LIPOPROTEIN"/>
    <property type="match status" value="1"/>
</dbReference>
<name>A0ABU4RW77_9GAMM</name>
<feature type="region of interest" description="Disordered" evidence="1">
    <location>
        <begin position="152"/>
        <end position="175"/>
    </location>
</feature>
<protein>
    <submittedName>
        <fullName evidence="2">Ig-like domain-containing protein</fullName>
    </submittedName>
</protein>
<sequence length="175" mass="18736">MNRSQITCIAAVSLGLFVVGCGSDDDYSHKEPAPEPENSAPVAQSAEFMTQADIALMDQLSATDADGDNLMYSVDMPPESGELALDADGSFMYTPKALETGTVSFTFVVSDGDAVSMPATVNIVVDPQMLSYSLYSLDVFNQAQTAEPLPVNGREFEQDVESPNAYDEIIQSSNQ</sequence>
<dbReference type="RefSeq" id="WP_302722746.1">
    <property type="nucleotide sequence ID" value="NZ_JAULRU010000569.1"/>
</dbReference>
<gene>
    <name evidence="2" type="ORF">SCD92_07170</name>
</gene>
<evidence type="ECO:0000313" key="2">
    <source>
        <dbReference type="EMBL" id="MDX6849134.1"/>
    </source>
</evidence>
<evidence type="ECO:0000313" key="3">
    <source>
        <dbReference type="Proteomes" id="UP001273505"/>
    </source>
</evidence>
<organism evidence="2 3">
    <name type="scientific">Gilvimarinus gilvus</name>
    <dbReference type="NCBI Taxonomy" id="3058038"/>
    <lineage>
        <taxon>Bacteria</taxon>
        <taxon>Pseudomonadati</taxon>
        <taxon>Pseudomonadota</taxon>
        <taxon>Gammaproteobacteria</taxon>
        <taxon>Cellvibrionales</taxon>
        <taxon>Cellvibrionaceae</taxon>
        <taxon>Gilvimarinus</taxon>
    </lineage>
</organism>
<dbReference type="Gene3D" id="2.60.40.3440">
    <property type="match status" value="1"/>
</dbReference>